<evidence type="ECO:0000259" key="1">
    <source>
        <dbReference type="Pfam" id="PF13471"/>
    </source>
</evidence>
<dbReference type="InterPro" id="IPR032708">
    <property type="entry name" value="McjB_C"/>
</dbReference>
<evidence type="ECO:0000313" key="3">
    <source>
        <dbReference type="Proteomes" id="UP000588068"/>
    </source>
</evidence>
<protein>
    <recommendedName>
        <fullName evidence="1">Microcin J25-processing protein McjB C-terminal domain-containing protein</fullName>
    </recommendedName>
</protein>
<comment type="caution">
    <text evidence="2">The sequence shown here is derived from an EMBL/GenBank/DDBJ whole genome shotgun (WGS) entry which is preliminary data.</text>
</comment>
<dbReference type="InterPro" id="IPR053521">
    <property type="entry name" value="McjB-like"/>
</dbReference>
<name>A0A841HF74_9GAMM</name>
<sequence>MSAQPATSEEGLVYGLPGHVRWCTTGSGIVFLDLQRNRYFGLGADQAPHLQSLLQAQRISNTQQAALAKLLMERGLLTASASCCPLPEESLPKPTLSIDAPAVAASLRPGHWIRYLLALRWAKRHIDRFPLYTTAVELLRQRSSLSTGNNDTERAIELALAFRSLRPYLMTARERCLLHALTLTRFLALHQLRAHWVIGVQTHPWKAHSWVQLGTYTLDATPEEVVGYAPILVV</sequence>
<organism evidence="2 3">
    <name type="scientific">Povalibacter uvarum</name>
    <dbReference type="NCBI Taxonomy" id="732238"/>
    <lineage>
        <taxon>Bacteria</taxon>
        <taxon>Pseudomonadati</taxon>
        <taxon>Pseudomonadota</taxon>
        <taxon>Gammaproteobacteria</taxon>
        <taxon>Steroidobacterales</taxon>
        <taxon>Steroidobacteraceae</taxon>
        <taxon>Povalibacter</taxon>
    </lineage>
</organism>
<dbReference type="EMBL" id="JACHHZ010000001">
    <property type="protein sequence ID" value="MBB6091224.1"/>
    <property type="molecule type" value="Genomic_DNA"/>
</dbReference>
<feature type="domain" description="Microcin J25-processing protein McjB C-terminal" evidence="1">
    <location>
        <begin position="139"/>
        <end position="232"/>
    </location>
</feature>
<dbReference type="NCBIfam" id="NF033537">
    <property type="entry name" value="lasso_biosyn_B2"/>
    <property type="match status" value="1"/>
</dbReference>
<accession>A0A841HF74</accession>
<evidence type="ECO:0000313" key="2">
    <source>
        <dbReference type="EMBL" id="MBB6091224.1"/>
    </source>
</evidence>
<proteinExistence type="predicted"/>
<reference evidence="2 3" key="1">
    <citation type="submission" date="2020-08" db="EMBL/GenBank/DDBJ databases">
        <title>Genomic Encyclopedia of Type Strains, Phase IV (KMG-IV): sequencing the most valuable type-strain genomes for metagenomic binning, comparative biology and taxonomic classification.</title>
        <authorList>
            <person name="Goeker M."/>
        </authorList>
    </citation>
    <scope>NUCLEOTIDE SEQUENCE [LARGE SCALE GENOMIC DNA]</scope>
    <source>
        <strain evidence="2 3">DSM 26723</strain>
    </source>
</reference>
<dbReference type="RefSeq" id="WP_184329037.1">
    <property type="nucleotide sequence ID" value="NZ_JACHHZ010000001.1"/>
</dbReference>
<keyword evidence="3" id="KW-1185">Reference proteome</keyword>
<dbReference type="Pfam" id="PF13471">
    <property type="entry name" value="Transglut_core3"/>
    <property type="match status" value="1"/>
</dbReference>
<dbReference type="Proteomes" id="UP000588068">
    <property type="component" value="Unassembled WGS sequence"/>
</dbReference>
<gene>
    <name evidence="2" type="ORF">HNQ60_000070</name>
</gene>
<dbReference type="AlphaFoldDB" id="A0A841HF74"/>